<dbReference type="SUPFAM" id="SSF46785">
    <property type="entry name" value="Winged helix' DNA-binding domain"/>
    <property type="match status" value="1"/>
</dbReference>
<dbReference type="InterPro" id="IPR050950">
    <property type="entry name" value="HTH-type_LysR_regulators"/>
</dbReference>
<dbReference type="InterPro" id="IPR036388">
    <property type="entry name" value="WH-like_DNA-bd_sf"/>
</dbReference>
<dbReference type="Proteomes" id="UP000783934">
    <property type="component" value="Unassembled WGS sequence"/>
</dbReference>
<dbReference type="Proteomes" id="UP000700248">
    <property type="component" value="Unassembled WGS sequence"/>
</dbReference>
<dbReference type="PRINTS" id="PR00039">
    <property type="entry name" value="HTHLYSR"/>
</dbReference>
<comment type="similarity">
    <text evidence="1">Belongs to the LysR transcriptional regulatory family.</text>
</comment>
<sequence>MHIAATYLKKRHIQLLLTLDKTRHLGQAALALHMSQPAASKALAQMESSLGYTLFQRSGTGMQPTELGEIVINYAKNQAGAAQRLALELDAIALQDQRLLNVGILPSATVHIAPQLISALVAAQPKLNIALHEGLLTSLIEQLENNELDCVIGRTSAHVDSSHLEALFLYEDPACVVCGSQQSLAPHASQFELGDLLHHWWVLPPKDSVLQEHIQMMFSRLELPLPQHHIQSNATLATVALLNQHPWVGVMPRMLAEHFVQQQALTIFPIDTHVNFGTIQVLTRKEKVKTPPLELALGLMRQLFSAY</sequence>
<keyword evidence="3 7" id="KW-0238">DNA-binding</keyword>
<dbReference type="AlphaFoldDB" id="A0A9D2VGE7"/>
<evidence type="ECO:0000259" key="5">
    <source>
        <dbReference type="PROSITE" id="PS50931"/>
    </source>
</evidence>
<protein>
    <submittedName>
        <fullName evidence="7">DNA-binding transcriptional LysR family regulator</fullName>
    </submittedName>
    <submittedName>
        <fullName evidence="6">LysR family transcriptional regulator</fullName>
    </submittedName>
</protein>
<accession>A0A9D2VGE7</accession>
<evidence type="ECO:0000313" key="8">
    <source>
        <dbReference type="Proteomes" id="UP000700248"/>
    </source>
</evidence>
<gene>
    <name evidence="7" type="ORF">GGR41_000319</name>
    <name evidence="6" type="ORF">K8U84_05995</name>
</gene>
<comment type="caution">
    <text evidence="6">The sequence shown here is derived from an EMBL/GenBank/DDBJ whole genome shotgun (WGS) entry which is preliminary data.</text>
</comment>
<evidence type="ECO:0000313" key="9">
    <source>
        <dbReference type="Proteomes" id="UP000783934"/>
    </source>
</evidence>
<dbReference type="GO" id="GO:0005829">
    <property type="term" value="C:cytosol"/>
    <property type="evidence" value="ECO:0007669"/>
    <property type="project" value="TreeGrafter"/>
</dbReference>
<reference evidence="6" key="2">
    <citation type="journal article" date="2021" name="PeerJ">
        <title>Extensive microbial diversity within the chicken gut microbiome revealed by metagenomics and culture.</title>
        <authorList>
            <person name="Gilroy R."/>
            <person name="Ravi A."/>
            <person name="Getino M."/>
            <person name="Pursley I."/>
            <person name="Horton D.L."/>
            <person name="Alikhan N.F."/>
            <person name="Baker D."/>
            <person name="Gharbi K."/>
            <person name="Hall N."/>
            <person name="Watson M."/>
            <person name="Adriaenssens E.M."/>
            <person name="Foster-Nyarko E."/>
            <person name="Jarju S."/>
            <person name="Secka A."/>
            <person name="Antonio M."/>
            <person name="Oren A."/>
            <person name="Chaudhuri R.R."/>
            <person name="La Ragione R."/>
            <person name="Hildebrand F."/>
            <person name="Pallen M.J."/>
        </authorList>
    </citation>
    <scope>NUCLEOTIDE SEQUENCE</scope>
    <source>
        <strain evidence="6">CHK175-13533</strain>
    </source>
</reference>
<dbReference type="Gene3D" id="3.40.190.290">
    <property type="match status" value="1"/>
</dbReference>
<organism evidence="6 8">
    <name type="scientific">Paenalcaligenes hominis</name>
    <dbReference type="NCBI Taxonomy" id="643674"/>
    <lineage>
        <taxon>Bacteria</taxon>
        <taxon>Pseudomonadati</taxon>
        <taxon>Pseudomonadota</taxon>
        <taxon>Betaproteobacteria</taxon>
        <taxon>Burkholderiales</taxon>
        <taxon>Alcaligenaceae</taxon>
        <taxon>Paenalcaligenes</taxon>
    </lineage>
</organism>
<dbReference type="PROSITE" id="PS50931">
    <property type="entry name" value="HTH_LYSR"/>
    <property type="match status" value="1"/>
</dbReference>
<evidence type="ECO:0000256" key="3">
    <source>
        <dbReference type="ARBA" id="ARBA00023125"/>
    </source>
</evidence>
<dbReference type="InterPro" id="IPR036390">
    <property type="entry name" value="WH_DNA-bd_sf"/>
</dbReference>
<dbReference type="RefSeq" id="WP_167660343.1">
    <property type="nucleotide sequence ID" value="NZ_BMCQ01000002.1"/>
</dbReference>
<dbReference type="Pfam" id="PF03466">
    <property type="entry name" value="LysR_substrate"/>
    <property type="match status" value="1"/>
</dbReference>
<dbReference type="GO" id="GO:0003700">
    <property type="term" value="F:DNA-binding transcription factor activity"/>
    <property type="evidence" value="ECO:0007669"/>
    <property type="project" value="InterPro"/>
</dbReference>
<dbReference type="InterPro" id="IPR000847">
    <property type="entry name" value="LysR_HTH_N"/>
</dbReference>
<dbReference type="SUPFAM" id="SSF53850">
    <property type="entry name" value="Periplasmic binding protein-like II"/>
    <property type="match status" value="1"/>
</dbReference>
<feature type="domain" description="HTH lysR-type" evidence="5">
    <location>
        <begin position="8"/>
        <end position="65"/>
    </location>
</feature>
<dbReference type="EMBL" id="JAATIZ010000001">
    <property type="protein sequence ID" value="NJB64098.1"/>
    <property type="molecule type" value="Genomic_DNA"/>
</dbReference>
<dbReference type="PANTHER" id="PTHR30419:SF8">
    <property type="entry name" value="NITROGEN ASSIMILATION TRANSCRIPTIONAL ACTIVATOR-RELATED"/>
    <property type="match status" value="1"/>
</dbReference>
<name>A0A9D2VGE7_9BURK</name>
<evidence type="ECO:0000256" key="1">
    <source>
        <dbReference type="ARBA" id="ARBA00009437"/>
    </source>
</evidence>
<keyword evidence="2" id="KW-0805">Transcription regulation</keyword>
<dbReference type="Gene3D" id="1.10.10.10">
    <property type="entry name" value="Winged helix-like DNA-binding domain superfamily/Winged helix DNA-binding domain"/>
    <property type="match status" value="1"/>
</dbReference>
<dbReference type="GO" id="GO:0003677">
    <property type="term" value="F:DNA binding"/>
    <property type="evidence" value="ECO:0007669"/>
    <property type="project" value="UniProtKB-KW"/>
</dbReference>
<dbReference type="PANTHER" id="PTHR30419">
    <property type="entry name" value="HTH-TYPE TRANSCRIPTIONAL REGULATOR YBHD"/>
    <property type="match status" value="1"/>
</dbReference>
<dbReference type="InterPro" id="IPR005119">
    <property type="entry name" value="LysR_subst-bd"/>
</dbReference>
<reference evidence="6" key="3">
    <citation type="submission" date="2021-09" db="EMBL/GenBank/DDBJ databases">
        <authorList>
            <person name="Gilroy R."/>
        </authorList>
    </citation>
    <scope>NUCLEOTIDE SEQUENCE</scope>
    <source>
        <strain evidence="6">CHK175-13533</strain>
    </source>
</reference>
<reference evidence="7 9" key="1">
    <citation type="submission" date="2020-03" db="EMBL/GenBank/DDBJ databases">
        <title>Genomic Encyclopedia of Type Strains, Phase IV (KMG-IV): sequencing the most valuable type-strain genomes for metagenomic binning, comparative biology and taxonomic classification.</title>
        <authorList>
            <person name="Goeker M."/>
        </authorList>
    </citation>
    <scope>NUCLEOTIDE SEQUENCE [LARGE SCALE GENOMIC DNA]</scope>
    <source>
        <strain evidence="7 9">DSM 26613</strain>
    </source>
</reference>
<evidence type="ECO:0000256" key="2">
    <source>
        <dbReference type="ARBA" id="ARBA00023015"/>
    </source>
</evidence>
<proteinExistence type="inferred from homology"/>
<keyword evidence="9" id="KW-1185">Reference proteome</keyword>
<evidence type="ECO:0000256" key="4">
    <source>
        <dbReference type="ARBA" id="ARBA00023163"/>
    </source>
</evidence>
<evidence type="ECO:0000313" key="7">
    <source>
        <dbReference type="EMBL" id="NJB64098.1"/>
    </source>
</evidence>
<dbReference type="Pfam" id="PF00126">
    <property type="entry name" value="HTH_1"/>
    <property type="match status" value="1"/>
</dbReference>
<keyword evidence="4" id="KW-0804">Transcription</keyword>
<dbReference type="EMBL" id="DYTQ01000071">
    <property type="protein sequence ID" value="HJH24089.1"/>
    <property type="molecule type" value="Genomic_DNA"/>
</dbReference>
<evidence type="ECO:0000313" key="6">
    <source>
        <dbReference type="EMBL" id="HJH24089.1"/>
    </source>
</evidence>